<dbReference type="RefSeq" id="WP_179756768.1">
    <property type="nucleotide sequence ID" value="NZ_JACCBU010000001.1"/>
</dbReference>
<dbReference type="InterPro" id="IPR002772">
    <property type="entry name" value="Glyco_hydro_3_C"/>
</dbReference>
<dbReference type="Gene3D" id="2.60.120.380">
    <property type="match status" value="1"/>
</dbReference>
<evidence type="ECO:0000256" key="3">
    <source>
        <dbReference type="ARBA" id="ARBA00022801"/>
    </source>
</evidence>
<evidence type="ECO:0000313" key="6">
    <source>
        <dbReference type="Proteomes" id="UP000569914"/>
    </source>
</evidence>
<dbReference type="InterPro" id="IPR017853">
    <property type="entry name" value="GH"/>
</dbReference>
<dbReference type="PANTHER" id="PTHR42721">
    <property type="entry name" value="SUGAR HYDROLASE-RELATED"/>
    <property type="match status" value="1"/>
</dbReference>
<proteinExistence type="inferred from homology"/>
<keyword evidence="3 5" id="KW-0378">Hydrolase</keyword>
<dbReference type="GO" id="GO:0031222">
    <property type="term" value="P:arabinan catabolic process"/>
    <property type="evidence" value="ECO:0007669"/>
    <property type="project" value="TreeGrafter"/>
</dbReference>
<keyword evidence="6" id="KW-1185">Reference proteome</keyword>
<dbReference type="CDD" id="cd23343">
    <property type="entry name" value="beta-trefoil_FSCN_BglX-like"/>
    <property type="match status" value="1"/>
</dbReference>
<keyword evidence="2" id="KW-0732">Signal</keyword>
<dbReference type="InterPro" id="IPR044993">
    <property type="entry name" value="BXL"/>
</dbReference>
<dbReference type="Gene3D" id="3.40.50.1700">
    <property type="entry name" value="Glycoside hydrolase family 3 C-terminal domain"/>
    <property type="match status" value="1"/>
</dbReference>
<dbReference type="Pfam" id="PF14310">
    <property type="entry name" value="Fn3-like"/>
    <property type="match status" value="1"/>
</dbReference>
<dbReference type="EC" id="3.2.1.21" evidence="5"/>
<dbReference type="Proteomes" id="UP000569914">
    <property type="component" value="Unassembled WGS sequence"/>
</dbReference>
<dbReference type="SMART" id="SM01217">
    <property type="entry name" value="Fn3_like"/>
    <property type="match status" value="1"/>
</dbReference>
<dbReference type="InterPro" id="IPR036881">
    <property type="entry name" value="Glyco_hydro_3_C_sf"/>
</dbReference>
<dbReference type="EMBL" id="JACCBU010000001">
    <property type="protein sequence ID" value="NYE74454.1"/>
    <property type="molecule type" value="Genomic_DNA"/>
</dbReference>
<keyword evidence="5" id="KW-0326">Glycosidase</keyword>
<sequence>MVADPVAALLAELSVEEKLALLHQAVPALPRHGLAAFHTGAEAAHGVAWEGIATVFPQPVGMAASWDPELLHRVGDVVGTELRAKHAADPGIGLNAWAPVVNPLRHPRWGRNEEGFSEDPWLTAELAGAYAAGMRGDHPRRWRVVPTVKHFCGYNNEADRDVSDSQLRRRVLHEYELPAYRGPIAAGAVGAVMASYNLINGRPAHVSADLLDELRSWTPDSLLVVSDAFAPGNLADSQAYFDDHLQSHAAALRAGMDSFTDNGRDSGPTLERLRGALDAGLITITDVDRAVERVLRLRERLGELDDHDPYAGIGPDDLDRPQHRELAREAAAAGAVVLRNDGLLPLPPRGRIAVTGPFAHRVLTDWYSGTPPYTVSLAEALREAVGTDGEVRVADGADRVTLQPIGRDGLLRNRDGRLVADGLTSEDGTPEPAAVFAITDWGHGVITFTADDGRLWTVPKGRWVRAEAERVGGWVVQESFRLHRHGDGTWSIRHLGTGKWLRVDVAGGLSAEHLDLADATRFRLEVIVDGRAEVTAAAAWAETVIVTAGNEPHLLGRETADRPDLALPEPQSALLRIARAVNERVLLAIVSSYPYALDGDEAGTAAVVWTCHAGQELGHGLVDVITGAVEPGGRLAQTWPAPDNRLPDLFDYDIIRSRATYWYSDQRPLYAFGHGLGYSRVEYGDLKINSADPPDRVSVRVGNVGDRPAVEVVQAYVSAPEHRLPFPRRLAGWRRVRLEPGESRIVEITLRPEAFMIFDVTRSKSIIERGSYDIGIGAAADDLRGTVTVLLDGEEVGPHDLTTPVPAAAFDHCERARLAPREPLRGEIVAATDGMISFRSVDLGDHDHLEFRVRRSGRVDGRVEVTLDGRSLGSVPATETWQTRRLPARGPGGELRLRLVRAAVDTIRAD</sequence>
<feature type="domain" description="Fibronectin type III-like" evidence="4">
    <location>
        <begin position="711"/>
        <end position="780"/>
    </location>
</feature>
<name>A0A7Y9ICU9_9ACTN</name>
<dbReference type="Gene3D" id="2.60.40.10">
    <property type="entry name" value="Immunoglobulins"/>
    <property type="match status" value="1"/>
</dbReference>
<dbReference type="AlphaFoldDB" id="A0A7Y9ICU9"/>
<dbReference type="PANTHER" id="PTHR42721:SF3">
    <property type="entry name" value="BETA-D-XYLOSIDASE 5-RELATED"/>
    <property type="match status" value="1"/>
</dbReference>
<dbReference type="GO" id="GO:0009044">
    <property type="term" value="F:xylan 1,4-beta-xylosidase activity"/>
    <property type="evidence" value="ECO:0007669"/>
    <property type="project" value="InterPro"/>
</dbReference>
<evidence type="ECO:0000259" key="4">
    <source>
        <dbReference type="SMART" id="SM01217"/>
    </source>
</evidence>
<dbReference type="GO" id="GO:0008422">
    <property type="term" value="F:beta-glucosidase activity"/>
    <property type="evidence" value="ECO:0007669"/>
    <property type="project" value="UniProtKB-EC"/>
</dbReference>
<dbReference type="Pfam" id="PF00933">
    <property type="entry name" value="Glyco_hydro_3"/>
    <property type="match status" value="1"/>
</dbReference>
<gene>
    <name evidence="5" type="ORF">BKA15_005783</name>
</gene>
<dbReference type="Gene3D" id="3.20.20.300">
    <property type="entry name" value="Glycoside hydrolase, family 3, N-terminal domain"/>
    <property type="match status" value="1"/>
</dbReference>
<evidence type="ECO:0000256" key="2">
    <source>
        <dbReference type="ARBA" id="ARBA00022729"/>
    </source>
</evidence>
<comment type="similarity">
    <text evidence="1">Belongs to the glycosyl hydrolase 3 family.</text>
</comment>
<dbReference type="SUPFAM" id="SSF50405">
    <property type="entry name" value="Actin-crosslinking proteins"/>
    <property type="match status" value="1"/>
</dbReference>
<dbReference type="SUPFAM" id="SSF52279">
    <property type="entry name" value="Beta-D-glucan exohydrolase, C-terminal domain"/>
    <property type="match status" value="1"/>
</dbReference>
<organism evidence="5 6">
    <name type="scientific">Microlunatus parietis</name>
    <dbReference type="NCBI Taxonomy" id="682979"/>
    <lineage>
        <taxon>Bacteria</taxon>
        <taxon>Bacillati</taxon>
        <taxon>Actinomycetota</taxon>
        <taxon>Actinomycetes</taxon>
        <taxon>Propionibacteriales</taxon>
        <taxon>Propionibacteriaceae</taxon>
        <taxon>Microlunatus</taxon>
    </lineage>
</organism>
<dbReference type="InterPro" id="IPR001764">
    <property type="entry name" value="Glyco_hydro_3_N"/>
</dbReference>
<dbReference type="PRINTS" id="PR00133">
    <property type="entry name" value="GLHYDRLASE3"/>
</dbReference>
<comment type="caution">
    <text evidence="5">The sequence shown here is derived from an EMBL/GenBank/DDBJ whole genome shotgun (WGS) entry which is preliminary data.</text>
</comment>
<evidence type="ECO:0000313" key="5">
    <source>
        <dbReference type="EMBL" id="NYE74454.1"/>
    </source>
</evidence>
<accession>A0A7Y9ICU9</accession>
<dbReference type="GO" id="GO:0045493">
    <property type="term" value="P:xylan catabolic process"/>
    <property type="evidence" value="ECO:0007669"/>
    <property type="project" value="InterPro"/>
</dbReference>
<dbReference type="InterPro" id="IPR036962">
    <property type="entry name" value="Glyco_hydro_3_N_sf"/>
</dbReference>
<dbReference type="InterPro" id="IPR013783">
    <property type="entry name" value="Ig-like_fold"/>
</dbReference>
<dbReference type="InterPro" id="IPR026891">
    <property type="entry name" value="Fn3-like"/>
</dbReference>
<protein>
    <submittedName>
        <fullName evidence="5">Beta-glucosidase</fullName>
        <ecNumber evidence="5">3.2.1.21</ecNumber>
    </submittedName>
</protein>
<evidence type="ECO:0000256" key="1">
    <source>
        <dbReference type="ARBA" id="ARBA00005336"/>
    </source>
</evidence>
<dbReference type="GO" id="GO:0046556">
    <property type="term" value="F:alpha-L-arabinofuranosidase activity"/>
    <property type="evidence" value="ECO:0007669"/>
    <property type="project" value="TreeGrafter"/>
</dbReference>
<dbReference type="InterPro" id="IPR008999">
    <property type="entry name" value="Actin-crosslinking"/>
</dbReference>
<dbReference type="SUPFAM" id="SSF51445">
    <property type="entry name" value="(Trans)glycosidases"/>
    <property type="match status" value="1"/>
</dbReference>
<reference evidence="5 6" key="1">
    <citation type="submission" date="2020-07" db="EMBL/GenBank/DDBJ databases">
        <title>Sequencing the genomes of 1000 actinobacteria strains.</title>
        <authorList>
            <person name="Klenk H.-P."/>
        </authorList>
    </citation>
    <scope>NUCLEOTIDE SEQUENCE [LARGE SCALE GENOMIC DNA]</scope>
    <source>
        <strain evidence="5 6">DSM 22083</strain>
    </source>
</reference>
<dbReference type="Pfam" id="PF01915">
    <property type="entry name" value="Glyco_hydro_3_C"/>
    <property type="match status" value="1"/>
</dbReference>